<protein>
    <submittedName>
        <fullName evidence="1">Uncharacterized protein</fullName>
    </submittedName>
</protein>
<evidence type="ECO:0000313" key="2">
    <source>
        <dbReference type="Proteomes" id="UP000190896"/>
    </source>
</evidence>
<comment type="caution">
    <text evidence="1">The sequence shown here is derived from an EMBL/GenBank/DDBJ whole genome shotgun (WGS) entry which is preliminary data.</text>
</comment>
<organism evidence="1 2">
    <name type="scientific">Solemya velesiana gill symbiont</name>
    <dbReference type="NCBI Taxonomy" id="1918948"/>
    <lineage>
        <taxon>Bacteria</taxon>
        <taxon>Pseudomonadati</taxon>
        <taxon>Pseudomonadota</taxon>
        <taxon>Gammaproteobacteria</taxon>
        <taxon>sulfur-oxidizing symbionts</taxon>
    </lineage>
</organism>
<accession>A0A1T2KVU9</accession>
<name>A0A1T2KVU9_9GAMM</name>
<evidence type="ECO:0000313" key="1">
    <source>
        <dbReference type="EMBL" id="OOZ36921.1"/>
    </source>
</evidence>
<keyword evidence="2" id="KW-1185">Reference proteome</keyword>
<dbReference type="AlphaFoldDB" id="A0A1T2KVU9"/>
<dbReference type="EMBL" id="MPRJ01000022">
    <property type="protein sequence ID" value="OOZ36921.1"/>
    <property type="molecule type" value="Genomic_DNA"/>
</dbReference>
<gene>
    <name evidence="1" type="ORF">BOW51_04710</name>
</gene>
<proteinExistence type="predicted"/>
<reference evidence="1 2" key="1">
    <citation type="submission" date="2016-11" db="EMBL/GenBank/DDBJ databases">
        <title>Mixed transmission modes and dynamic genome evolution in an obligate animal-bacterial symbiosis.</title>
        <authorList>
            <person name="Russell S.L."/>
            <person name="Corbett-Detig R.B."/>
            <person name="Cavanaugh C.M."/>
        </authorList>
    </citation>
    <scope>NUCLEOTIDE SEQUENCE [LARGE SCALE GENOMIC DNA]</scope>
    <source>
        <strain evidence="1">Se-Cadez</strain>
    </source>
</reference>
<dbReference type="Proteomes" id="UP000190896">
    <property type="component" value="Unassembled WGS sequence"/>
</dbReference>
<sequence length="112" mass="12862">MLRMGSIMLFMGPGILFIMLDGLNPFEPESDGPGRSRVRRNRRWVVGHNNPPEAAGNRNRRLGVVRQREAAVQTAMYLAEQELPEERYRGLWVGDSHCPRRRGKLPSLHSRQ</sequence>